<feature type="transmembrane region" description="Helical" evidence="8">
    <location>
        <begin position="47"/>
        <end position="64"/>
    </location>
</feature>
<dbReference type="PROSITE" id="PS01348">
    <property type="entry name" value="MRAY_2"/>
    <property type="match status" value="1"/>
</dbReference>
<keyword evidence="7" id="KW-0460">Magnesium</keyword>
<feature type="transmembrane region" description="Helical" evidence="8">
    <location>
        <begin position="98"/>
        <end position="119"/>
    </location>
</feature>
<proteinExistence type="predicted"/>
<dbReference type="AlphaFoldDB" id="A0A8J7QAC8"/>
<evidence type="ECO:0000256" key="2">
    <source>
        <dbReference type="ARBA" id="ARBA00022475"/>
    </source>
</evidence>
<evidence type="ECO:0000256" key="8">
    <source>
        <dbReference type="SAM" id="Phobius"/>
    </source>
</evidence>
<feature type="transmembrane region" description="Helical" evidence="8">
    <location>
        <begin position="471"/>
        <end position="492"/>
    </location>
</feature>
<dbReference type="Proteomes" id="UP000664417">
    <property type="component" value="Unassembled WGS sequence"/>
</dbReference>
<feature type="transmembrane region" description="Helical" evidence="8">
    <location>
        <begin position="235"/>
        <end position="255"/>
    </location>
</feature>
<comment type="cofactor">
    <cofactor evidence="7">
        <name>Mg(2+)</name>
        <dbReference type="ChEBI" id="CHEBI:18420"/>
    </cofactor>
</comment>
<organism evidence="9 10">
    <name type="scientific">Acanthopleuribacter pedis</name>
    <dbReference type="NCBI Taxonomy" id="442870"/>
    <lineage>
        <taxon>Bacteria</taxon>
        <taxon>Pseudomonadati</taxon>
        <taxon>Acidobacteriota</taxon>
        <taxon>Holophagae</taxon>
        <taxon>Acanthopleuribacterales</taxon>
        <taxon>Acanthopleuribacteraceae</taxon>
        <taxon>Acanthopleuribacter</taxon>
    </lineage>
</organism>
<dbReference type="GO" id="GO:0071555">
    <property type="term" value="P:cell wall organization"/>
    <property type="evidence" value="ECO:0007669"/>
    <property type="project" value="TreeGrafter"/>
</dbReference>
<dbReference type="GO" id="GO:0009103">
    <property type="term" value="P:lipopolysaccharide biosynthetic process"/>
    <property type="evidence" value="ECO:0007669"/>
    <property type="project" value="TreeGrafter"/>
</dbReference>
<dbReference type="PANTHER" id="PTHR22926">
    <property type="entry name" value="PHOSPHO-N-ACETYLMURAMOYL-PENTAPEPTIDE-TRANSFERASE"/>
    <property type="match status" value="1"/>
</dbReference>
<keyword evidence="5 8" id="KW-1133">Transmembrane helix</keyword>
<feature type="transmembrane region" description="Helical" evidence="8">
    <location>
        <begin position="313"/>
        <end position="333"/>
    </location>
</feature>
<dbReference type="Pfam" id="PF00953">
    <property type="entry name" value="Glycos_transf_4"/>
    <property type="match status" value="1"/>
</dbReference>
<feature type="transmembrane region" description="Helical" evidence="8">
    <location>
        <begin position="529"/>
        <end position="545"/>
    </location>
</feature>
<evidence type="ECO:0000256" key="3">
    <source>
        <dbReference type="ARBA" id="ARBA00022679"/>
    </source>
</evidence>
<keyword evidence="4 8" id="KW-0812">Transmembrane</keyword>
<keyword evidence="10" id="KW-1185">Reference proteome</keyword>
<feature type="binding site" evidence="7">
    <location>
        <position position="149"/>
    </location>
    <ligand>
        <name>Mg(2+)</name>
        <dbReference type="ChEBI" id="CHEBI:18420"/>
    </ligand>
</feature>
<dbReference type="GO" id="GO:0044038">
    <property type="term" value="P:cell wall macromolecule biosynthetic process"/>
    <property type="evidence" value="ECO:0007669"/>
    <property type="project" value="TreeGrafter"/>
</dbReference>
<evidence type="ECO:0000256" key="7">
    <source>
        <dbReference type="PIRSR" id="PIRSR600715-1"/>
    </source>
</evidence>
<reference evidence="9" key="1">
    <citation type="submission" date="2021-03" db="EMBL/GenBank/DDBJ databases">
        <authorList>
            <person name="Wang G."/>
        </authorList>
    </citation>
    <scope>NUCLEOTIDE SEQUENCE</scope>
    <source>
        <strain evidence="9">KCTC 12899</strain>
    </source>
</reference>
<comment type="subcellular location">
    <subcellularLocation>
        <location evidence="1">Cell membrane</location>
        <topology evidence="1">Multi-pass membrane protein</topology>
    </subcellularLocation>
</comment>
<accession>A0A8J7QAC8</accession>
<sequence length="546" mass="59738">MKFFLLFITSLITTLLLVPPIKKLAFVTGALDAPNERKVHEDIKPRLGGLAIFFGFILTYLIYLQQYQQHQGILIGMVVVVFIGLIDDAIGLDPKLKLLGQIVAAMAAMVLSGVNINILGGVLGSNFSLGLLSYPLTLFWIVGITNAINLSDGLDGLAGGISLIAFSSFGFLAYYRQDYLIFSLCLILVGCILGFLKYNTHPAEIFMGDTGSLFLGYSLGTLSIAGHFKSLTTLALITPILVLLIPIADTLWAIVRRLAEGRSPFSADKKHFHHRLLSTGMNHSQTVSVIYGLSTALSACAVALAISSKLRYVLLPMVLVGFALLFAHVSGTLNFSRIFQRLFRKWDDLFSFEMQALFSKASLRLILIGSTLYGLMFLIALPSVPANVLFIAISTVILLAFLSVTAGENGRSYIIFSLFFLAAATVLVISQMIQVKPEFLGINLAGLEMICFCLIVTGVFGKIIFKKTPEIILSTPLEFFVFLVLIAIAIVPQEVRSQYDLVHHTLRTFFLFLSFKIIALSTVSKEHSTASVIISSLAFVFFSALL</sequence>
<keyword evidence="6 8" id="KW-0472">Membrane</keyword>
<evidence type="ECO:0000256" key="5">
    <source>
        <dbReference type="ARBA" id="ARBA00022989"/>
    </source>
</evidence>
<feature type="transmembrane region" description="Helical" evidence="8">
    <location>
        <begin position="131"/>
        <end position="150"/>
    </location>
</feature>
<feature type="transmembrane region" description="Helical" evidence="8">
    <location>
        <begin position="73"/>
        <end position="92"/>
    </location>
</feature>
<dbReference type="CDD" id="cd06853">
    <property type="entry name" value="GT_WecA_like"/>
    <property type="match status" value="1"/>
</dbReference>
<evidence type="ECO:0000313" key="10">
    <source>
        <dbReference type="Proteomes" id="UP000664417"/>
    </source>
</evidence>
<dbReference type="RefSeq" id="WP_207856345.1">
    <property type="nucleotide sequence ID" value="NZ_JAFREP010000001.1"/>
</dbReference>
<keyword evidence="3 9" id="KW-0808">Transferase</keyword>
<feature type="transmembrane region" description="Helical" evidence="8">
    <location>
        <begin position="445"/>
        <end position="465"/>
    </location>
</feature>
<protein>
    <submittedName>
        <fullName evidence="9">Undecaprenyl/decaprenyl-phosphate alpha-N-acetylglucosaminyl 1-phosphate transferase</fullName>
    </submittedName>
</protein>
<evidence type="ECO:0000313" key="9">
    <source>
        <dbReference type="EMBL" id="MBO1317111.1"/>
    </source>
</evidence>
<dbReference type="GO" id="GO:0016780">
    <property type="term" value="F:phosphotransferase activity, for other substituted phosphate groups"/>
    <property type="evidence" value="ECO:0007669"/>
    <property type="project" value="InterPro"/>
</dbReference>
<evidence type="ECO:0000256" key="4">
    <source>
        <dbReference type="ARBA" id="ARBA00022692"/>
    </source>
</evidence>
<gene>
    <name evidence="9" type="ORF">J3U88_01480</name>
</gene>
<keyword evidence="2" id="KW-1003">Cell membrane</keyword>
<dbReference type="GO" id="GO:0005886">
    <property type="term" value="C:plasma membrane"/>
    <property type="evidence" value="ECO:0007669"/>
    <property type="project" value="UniProtKB-SubCell"/>
</dbReference>
<name>A0A8J7QAC8_9BACT</name>
<feature type="transmembrane region" description="Helical" evidence="8">
    <location>
        <begin position="388"/>
        <end position="407"/>
    </location>
</feature>
<dbReference type="PANTHER" id="PTHR22926:SF3">
    <property type="entry name" value="UNDECAPRENYL-PHOSPHATE ALPHA-N-ACETYLGLUCOSAMINYL 1-PHOSPHATE TRANSFERASE"/>
    <property type="match status" value="1"/>
</dbReference>
<evidence type="ECO:0000256" key="1">
    <source>
        <dbReference type="ARBA" id="ARBA00004651"/>
    </source>
</evidence>
<feature type="binding site" evidence="7">
    <location>
        <position position="209"/>
    </location>
    <ligand>
        <name>Mg(2+)</name>
        <dbReference type="ChEBI" id="CHEBI:18420"/>
    </ligand>
</feature>
<dbReference type="GO" id="GO:0046872">
    <property type="term" value="F:metal ion binding"/>
    <property type="evidence" value="ECO:0007669"/>
    <property type="project" value="UniProtKB-KW"/>
</dbReference>
<dbReference type="EMBL" id="JAFREP010000001">
    <property type="protein sequence ID" value="MBO1317111.1"/>
    <property type="molecule type" value="Genomic_DNA"/>
</dbReference>
<feature type="transmembrane region" description="Helical" evidence="8">
    <location>
        <begin position="413"/>
        <end position="433"/>
    </location>
</feature>
<dbReference type="InterPro" id="IPR000715">
    <property type="entry name" value="Glycosyl_transferase_4"/>
</dbReference>
<feature type="transmembrane region" description="Helical" evidence="8">
    <location>
        <begin position="156"/>
        <end position="174"/>
    </location>
</feature>
<keyword evidence="7" id="KW-0479">Metal-binding</keyword>
<evidence type="ECO:0000256" key="6">
    <source>
        <dbReference type="ARBA" id="ARBA00023136"/>
    </source>
</evidence>
<feature type="transmembrane region" description="Helical" evidence="8">
    <location>
        <begin position="504"/>
        <end position="523"/>
    </location>
</feature>
<feature type="transmembrane region" description="Helical" evidence="8">
    <location>
        <begin position="361"/>
        <end position="381"/>
    </location>
</feature>
<feature type="transmembrane region" description="Helical" evidence="8">
    <location>
        <begin position="288"/>
        <end position="306"/>
    </location>
</feature>
<dbReference type="InterPro" id="IPR018480">
    <property type="entry name" value="PNAcMuramoyl-5peptid_Trfase_CS"/>
</dbReference>
<comment type="caution">
    <text evidence="9">The sequence shown here is derived from an EMBL/GenBank/DDBJ whole genome shotgun (WGS) entry which is preliminary data.</text>
</comment>
<feature type="transmembrane region" description="Helical" evidence="8">
    <location>
        <begin position="179"/>
        <end position="198"/>
    </location>
</feature>